<comment type="caution">
    <text evidence="2">The sequence shown here is derived from an EMBL/GenBank/DDBJ whole genome shotgun (WGS) entry which is preliminary data.</text>
</comment>
<dbReference type="Proteomes" id="UP000028839">
    <property type="component" value="Unassembled WGS sequence"/>
</dbReference>
<name>A0A0E2YYH8_9GAMM</name>
<keyword evidence="2" id="KW-0808">Transferase</keyword>
<proteinExistence type="predicted"/>
<gene>
    <name evidence="2" type="ORF">IB75_15450</name>
</gene>
<dbReference type="SUPFAM" id="SSF55729">
    <property type="entry name" value="Acyl-CoA N-acyltransferases (Nat)"/>
    <property type="match status" value="1"/>
</dbReference>
<evidence type="ECO:0000313" key="3">
    <source>
        <dbReference type="Proteomes" id="UP000028839"/>
    </source>
</evidence>
<dbReference type="AlphaFoldDB" id="A0A0E2YYH8"/>
<dbReference type="EMBL" id="JPGN01000086">
    <property type="protein sequence ID" value="KFI18244.1"/>
    <property type="molecule type" value="Genomic_DNA"/>
</dbReference>
<sequence>MKGWKLRQVPFKYQLSDRTLWSASLPLQCRSVDLFDESLPQLPLEPPADELVEGSQGFSVRALPVGTELPRISRHGSYLCYVPLNYQHYYIDLSLTYDDYQKTFSSKTRSTINRKVKKYAKHCGGNIRWKTYKAPGEIGDFFRQARRVSKLTYQERLLDAGIPGSDAFIQQAEALAGEDRLRAYILFDGERPVSYLYCPARNDVLIYAYLGYDPDYMKLSVGTVLQWLALQELFGEGRFKIFDFTEGQSDHKRLFATHQKNCANVFFVKNSIRNGAIIYSHNFSSCVSGWLGSRLDQLGLKARIKRLLRFAG</sequence>
<organism evidence="2 3">
    <name type="scientific">Nitrosococcus oceani C-27</name>
    <dbReference type="NCBI Taxonomy" id="314279"/>
    <lineage>
        <taxon>Bacteria</taxon>
        <taxon>Pseudomonadati</taxon>
        <taxon>Pseudomonadota</taxon>
        <taxon>Gammaproteobacteria</taxon>
        <taxon>Chromatiales</taxon>
        <taxon>Chromatiaceae</taxon>
        <taxon>Nitrosococcus</taxon>
    </lineage>
</organism>
<protein>
    <submittedName>
        <fullName evidence="2">Acetyltransferase</fullName>
    </submittedName>
</protein>
<reference evidence="2 3" key="1">
    <citation type="submission" date="2014-07" db="EMBL/GenBank/DDBJ databases">
        <title>Comparative analysis of Nitrosococcus oceani genome inventories of strains from Pacific and Atlantic gyres.</title>
        <authorList>
            <person name="Lim C.K."/>
            <person name="Wang L."/>
            <person name="Sayavedra-Soto L.A."/>
            <person name="Klotz M.G."/>
        </authorList>
    </citation>
    <scope>NUCLEOTIDE SEQUENCE [LARGE SCALE GENOMIC DNA]</scope>
    <source>
        <strain evidence="2 3">C-27</strain>
    </source>
</reference>
<dbReference type="InterPro" id="IPR038740">
    <property type="entry name" value="BioF2-like_GNAT_dom"/>
</dbReference>
<dbReference type="InterPro" id="IPR016181">
    <property type="entry name" value="Acyl_CoA_acyltransferase"/>
</dbReference>
<evidence type="ECO:0000259" key="1">
    <source>
        <dbReference type="Pfam" id="PF13480"/>
    </source>
</evidence>
<evidence type="ECO:0000313" key="2">
    <source>
        <dbReference type="EMBL" id="KFI18244.1"/>
    </source>
</evidence>
<feature type="domain" description="BioF2-like acetyltransferase" evidence="1">
    <location>
        <begin position="106"/>
        <end position="253"/>
    </location>
</feature>
<accession>A0A0E2YYH8</accession>
<dbReference type="OrthoDB" id="208468at2"/>
<dbReference type="Pfam" id="PF13480">
    <property type="entry name" value="Acetyltransf_6"/>
    <property type="match status" value="1"/>
</dbReference>
<dbReference type="GO" id="GO:0016740">
    <property type="term" value="F:transferase activity"/>
    <property type="evidence" value="ECO:0007669"/>
    <property type="project" value="UniProtKB-KW"/>
</dbReference>
<dbReference type="HOGENOM" id="CLU_890895_0_0_6"/>
<dbReference type="Gene3D" id="3.40.630.30">
    <property type="match status" value="1"/>
</dbReference>